<organism evidence="2 3">
    <name type="scientific">Thyridium curvatum</name>
    <dbReference type="NCBI Taxonomy" id="1093900"/>
    <lineage>
        <taxon>Eukaryota</taxon>
        <taxon>Fungi</taxon>
        <taxon>Dikarya</taxon>
        <taxon>Ascomycota</taxon>
        <taxon>Pezizomycotina</taxon>
        <taxon>Sordariomycetes</taxon>
        <taxon>Sordariomycetidae</taxon>
        <taxon>Thyridiales</taxon>
        <taxon>Thyridiaceae</taxon>
        <taxon>Thyridium</taxon>
    </lineage>
</organism>
<reference evidence="2 3" key="1">
    <citation type="submission" date="2019-06" db="EMBL/GenBank/DDBJ databases">
        <title>Draft genome sequence of the filamentous fungus Phialemoniopsis curvata isolated from diesel fuel.</title>
        <authorList>
            <person name="Varaljay V.A."/>
            <person name="Lyon W.J."/>
            <person name="Crouch A.L."/>
            <person name="Drake C.E."/>
            <person name="Hollomon J.M."/>
            <person name="Nadeau L.J."/>
            <person name="Nunn H.S."/>
            <person name="Stevenson B.S."/>
            <person name="Bojanowski C.L."/>
            <person name="Crookes-Goodson W.J."/>
        </authorList>
    </citation>
    <scope>NUCLEOTIDE SEQUENCE [LARGE SCALE GENOMIC DNA]</scope>
    <source>
        <strain evidence="2 3">D216</strain>
    </source>
</reference>
<sequence>MTSSSPSPSPYDPSATDANLVCVTCGTQFPTADRALVPTCPICDDPRQFVPPAGQSFTTMRDLRATHANELVPLASSGGGEITFVVTAPKFAIGQRAVLVRTPAGGNVLWDCVTLVDGRTVDAINALGGLAAIAVSHPHFYSSHAEWSRAFGGCPVYLAAEDYRRWAQAPAPTGRTVLLAPGETEREVEGTGCRLVKLGGHFPGSMVLLTPSGRLLVADTLLTTPAGTGGWAADALGRPRGRPAGMNTFAFMWSIPNSIPLSGDEVFRMWSVLKAYDFRATHGGFMGQDIEDERIKERVLESMQIQTRAIAWAGHAQWKDV</sequence>
<dbReference type="SUPFAM" id="SSF56281">
    <property type="entry name" value="Metallo-hydrolase/oxidoreductase"/>
    <property type="match status" value="1"/>
</dbReference>
<evidence type="ECO:0000313" key="2">
    <source>
        <dbReference type="EMBL" id="TPX17962.1"/>
    </source>
</evidence>
<dbReference type="STRING" id="1093900.A0A507B6P6"/>
<protein>
    <recommendedName>
        <fullName evidence="1">Metallo-beta-lactamase domain-containing protein</fullName>
    </recommendedName>
</protein>
<dbReference type="SMART" id="SM00849">
    <property type="entry name" value="Lactamase_B"/>
    <property type="match status" value="1"/>
</dbReference>
<dbReference type="InterPro" id="IPR001279">
    <property type="entry name" value="Metallo-B-lactamas"/>
</dbReference>
<accession>A0A507B6P6</accession>
<dbReference type="EMBL" id="SKBQ01000127">
    <property type="protein sequence ID" value="TPX17962.1"/>
    <property type="molecule type" value="Genomic_DNA"/>
</dbReference>
<dbReference type="PANTHER" id="PTHR36839:SF1">
    <property type="entry name" value="METALLO-BETA-LACTAMASE FAMILY PROTEIN (AFU_ORTHOLOGUE AFUA_5G12770)"/>
    <property type="match status" value="1"/>
</dbReference>
<comment type="caution">
    <text evidence="2">The sequence shown here is derived from an EMBL/GenBank/DDBJ whole genome shotgun (WGS) entry which is preliminary data.</text>
</comment>
<dbReference type="RefSeq" id="XP_030999673.1">
    <property type="nucleotide sequence ID" value="XM_031134750.1"/>
</dbReference>
<dbReference type="OrthoDB" id="17458at2759"/>
<dbReference type="Proteomes" id="UP000319257">
    <property type="component" value="Unassembled WGS sequence"/>
</dbReference>
<keyword evidence="3" id="KW-1185">Reference proteome</keyword>
<dbReference type="InterPro" id="IPR036866">
    <property type="entry name" value="RibonucZ/Hydroxyglut_hydro"/>
</dbReference>
<dbReference type="GeneID" id="41979410"/>
<feature type="domain" description="Metallo-beta-lactamase" evidence="1">
    <location>
        <begin position="94"/>
        <end position="264"/>
    </location>
</feature>
<evidence type="ECO:0000259" key="1">
    <source>
        <dbReference type="SMART" id="SM00849"/>
    </source>
</evidence>
<dbReference type="InParanoid" id="A0A507B6P6"/>
<proteinExistence type="predicted"/>
<dbReference type="AlphaFoldDB" id="A0A507B6P6"/>
<dbReference type="PANTHER" id="PTHR36839">
    <property type="entry name" value="METALLO-BETA-LACTAMASE FAMILY PROTEIN (AFU_ORTHOLOGUE AFUA_5G12770)"/>
    <property type="match status" value="1"/>
</dbReference>
<name>A0A507B6P6_9PEZI</name>
<dbReference type="Gene3D" id="3.60.15.10">
    <property type="entry name" value="Ribonuclease Z/Hydroxyacylglutathione hydrolase-like"/>
    <property type="match status" value="1"/>
</dbReference>
<gene>
    <name evidence="2" type="ORF">E0L32_011963</name>
</gene>
<evidence type="ECO:0000313" key="3">
    <source>
        <dbReference type="Proteomes" id="UP000319257"/>
    </source>
</evidence>